<dbReference type="RefSeq" id="XP_066080597.1">
    <property type="nucleotide sequence ID" value="XM_066224500.1"/>
</dbReference>
<accession>A0AAX4K8D3</accession>
<keyword evidence="2" id="KW-1185">Reference proteome</keyword>
<organism evidence="1 2">
    <name type="scientific">Kwoniella europaea PYCC6329</name>
    <dbReference type="NCBI Taxonomy" id="1423913"/>
    <lineage>
        <taxon>Eukaryota</taxon>
        <taxon>Fungi</taxon>
        <taxon>Dikarya</taxon>
        <taxon>Basidiomycota</taxon>
        <taxon>Agaricomycotina</taxon>
        <taxon>Tremellomycetes</taxon>
        <taxon>Tremellales</taxon>
        <taxon>Cryptococcaceae</taxon>
        <taxon>Kwoniella</taxon>
    </lineage>
</organism>
<protein>
    <submittedName>
        <fullName evidence="1">Uncharacterized protein</fullName>
    </submittedName>
</protein>
<proteinExistence type="predicted"/>
<evidence type="ECO:0000313" key="1">
    <source>
        <dbReference type="EMBL" id="WWD02630.1"/>
    </source>
</evidence>
<gene>
    <name evidence="1" type="ORF">V865_000670</name>
</gene>
<dbReference type="AlphaFoldDB" id="A0AAX4K8D3"/>
<dbReference type="EMBL" id="CP144089">
    <property type="protein sequence ID" value="WWD02630.1"/>
    <property type="molecule type" value="Genomic_DNA"/>
</dbReference>
<name>A0AAX4K8D3_9TREE</name>
<sequence>MTPDDMGDLGSATGQELLENLIKEGLTPSGQDADPSKYRKLVQVLLQNCILKPLARNTPPNIQQASYTLTILQRQTKIHPGLLYTTTEQDPTPFYYWLLPKLVHAAAQLGQDALYDDLLTSMVAALVAIGRNLSEDDVSWAKGSRRLGVVIGHMNNFCQVLFGHSDLPQTPVTLIFVLSAVLRSRLPFSDHHLSTASSLLSQTSRLVNTPSLQIRYTGAMTAACILPRSFALAKGCLFISSLPNLPDHAWREGIRLFYETLCDSDPALRLELWWSLYPHHNELDAQDDVDFAKICFLVSQVTPSMTTGMIRDLIRPETLNRWKEAAQKDNTRLEKLDRNLRLISPPTSKKRKRSEGEEERSAQLVRQIFTDFAPQDDLLESLLARE</sequence>
<dbReference type="GeneID" id="91099474"/>
<dbReference type="KEGG" id="ker:91099474"/>
<reference evidence="1 2" key="1">
    <citation type="submission" date="2024-01" db="EMBL/GenBank/DDBJ databases">
        <title>Comparative genomics of Cryptococcus and Kwoniella reveals pathogenesis evolution and contrasting modes of karyotype evolution via chromosome fusion or intercentromeric recombination.</title>
        <authorList>
            <person name="Coelho M.A."/>
            <person name="David-Palma M."/>
            <person name="Shea T."/>
            <person name="Bowers K."/>
            <person name="McGinley-Smith S."/>
            <person name="Mohammad A.W."/>
            <person name="Gnirke A."/>
            <person name="Yurkov A.M."/>
            <person name="Nowrousian M."/>
            <person name="Sun S."/>
            <person name="Cuomo C.A."/>
            <person name="Heitman J."/>
        </authorList>
    </citation>
    <scope>NUCLEOTIDE SEQUENCE [LARGE SCALE GENOMIC DNA]</scope>
    <source>
        <strain evidence="1 2">PYCC6329</strain>
    </source>
</reference>
<evidence type="ECO:0000313" key="2">
    <source>
        <dbReference type="Proteomes" id="UP001358614"/>
    </source>
</evidence>
<dbReference type="Proteomes" id="UP001358614">
    <property type="component" value="Chromosome 1"/>
</dbReference>